<dbReference type="PANTHER" id="PTHR33841:SF1">
    <property type="entry name" value="DNA METHYLTRANSFERASE A"/>
    <property type="match status" value="1"/>
</dbReference>
<evidence type="ECO:0000259" key="9">
    <source>
        <dbReference type="Pfam" id="PF12950"/>
    </source>
</evidence>
<evidence type="ECO:0000313" key="10">
    <source>
        <dbReference type="EMBL" id="MFD0835276.1"/>
    </source>
</evidence>
<dbReference type="InterPro" id="IPR025931">
    <property type="entry name" value="TaqI_C"/>
</dbReference>
<comment type="catalytic activity">
    <reaction evidence="7">
        <text>a 2'-deoxyadenosine in DNA + S-adenosyl-L-methionine = an N(6)-methyl-2'-deoxyadenosine in DNA + S-adenosyl-L-homocysteine + H(+)</text>
        <dbReference type="Rhea" id="RHEA:15197"/>
        <dbReference type="Rhea" id="RHEA-COMP:12418"/>
        <dbReference type="Rhea" id="RHEA-COMP:12419"/>
        <dbReference type="ChEBI" id="CHEBI:15378"/>
        <dbReference type="ChEBI" id="CHEBI:57856"/>
        <dbReference type="ChEBI" id="CHEBI:59789"/>
        <dbReference type="ChEBI" id="CHEBI:90615"/>
        <dbReference type="ChEBI" id="CHEBI:90616"/>
        <dbReference type="EC" id="2.1.1.72"/>
    </reaction>
</comment>
<dbReference type="InterPro" id="IPR011639">
    <property type="entry name" value="MethylTrfase_TaqI-like_dom"/>
</dbReference>
<keyword evidence="5" id="KW-0680">Restriction system</keyword>
<dbReference type="GO" id="GO:0008168">
    <property type="term" value="F:methyltransferase activity"/>
    <property type="evidence" value="ECO:0007669"/>
    <property type="project" value="UniProtKB-KW"/>
</dbReference>
<evidence type="ECO:0000313" key="11">
    <source>
        <dbReference type="Proteomes" id="UP001597011"/>
    </source>
</evidence>
<dbReference type="InterPro" id="IPR029063">
    <property type="entry name" value="SAM-dependent_MTases_sf"/>
</dbReference>
<evidence type="ECO:0000256" key="7">
    <source>
        <dbReference type="ARBA" id="ARBA00047942"/>
    </source>
</evidence>
<dbReference type="Pfam" id="PF12950">
    <property type="entry name" value="TaqI_C"/>
    <property type="match status" value="1"/>
</dbReference>
<keyword evidence="2 10" id="KW-0489">Methyltransferase</keyword>
<dbReference type="InterPro" id="IPR002052">
    <property type="entry name" value="DNA_methylase_N6_adenine_CS"/>
</dbReference>
<organism evidence="10 11">
    <name type="scientific">Mariniflexile aquimaris</name>
    <dbReference type="NCBI Taxonomy" id="881009"/>
    <lineage>
        <taxon>Bacteria</taxon>
        <taxon>Pseudomonadati</taxon>
        <taxon>Bacteroidota</taxon>
        <taxon>Flavobacteriia</taxon>
        <taxon>Flavobacteriales</taxon>
        <taxon>Flavobacteriaceae</taxon>
        <taxon>Mariniflexile</taxon>
    </lineage>
</organism>
<protein>
    <recommendedName>
        <fullName evidence="1">site-specific DNA-methyltransferase (adenine-specific)</fullName>
        <ecNumber evidence="1">2.1.1.72</ecNumber>
    </recommendedName>
</protein>
<evidence type="ECO:0000256" key="5">
    <source>
        <dbReference type="ARBA" id="ARBA00022747"/>
    </source>
</evidence>
<keyword evidence="6" id="KW-0238">DNA-binding</keyword>
<evidence type="ECO:0000256" key="6">
    <source>
        <dbReference type="ARBA" id="ARBA00023125"/>
    </source>
</evidence>
<dbReference type="EMBL" id="JBHTIB010000008">
    <property type="protein sequence ID" value="MFD0835276.1"/>
    <property type="molecule type" value="Genomic_DNA"/>
</dbReference>
<gene>
    <name evidence="10" type="ORF">ACFQ0I_05840</name>
</gene>
<dbReference type="PRINTS" id="PR00507">
    <property type="entry name" value="N12N6MTFRASE"/>
</dbReference>
<dbReference type="Gene3D" id="3.40.50.150">
    <property type="entry name" value="Vaccinia Virus protein VP39"/>
    <property type="match status" value="1"/>
</dbReference>
<dbReference type="InterPro" id="IPR050953">
    <property type="entry name" value="N4_N6_ade-DNA_methylase"/>
</dbReference>
<evidence type="ECO:0000256" key="1">
    <source>
        <dbReference type="ARBA" id="ARBA00011900"/>
    </source>
</evidence>
<keyword evidence="3" id="KW-0808">Transferase</keyword>
<keyword evidence="11" id="KW-1185">Reference proteome</keyword>
<dbReference type="Pfam" id="PF07669">
    <property type="entry name" value="Eco57I"/>
    <property type="match status" value="1"/>
</dbReference>
<evidence type="ECO:0000256" key="4">
    <source>
        <dbReference type="ARBA" id="ARBA00022691"/>
    </source>
</evidence>
<feature type="domain" description="TaqI-like C-terminal specificity" evidence="9">
    <location>
        <begin position="774"/>
        <end position="937"/>
    </location>
</feature>
<evidence type="ECO:0000259" key="8">
    <source>
        <dbReference type="Pfam" id="PF07669"/>
    </source>
</evidence>
<dbReference type="RefSeq" id="WP_379940303.1">
    <property type="nucleotide sequence ID" value="NZ_JBHTIB010000008.1"/>
</dbReference>
<dbReference type="PROSITE" id="PS00092">
    <property type="entry name" value="N6_MTASE"/>
    <property type="match status" value="1"/>
</dbReference>
<dbReference type="SUPFAM" id="SSF53335">
    <property type="entry name" value="S-adenosyl-L-methionine-dependent methyltransferases"/>
    <property type="match status" value="1"/>
</dbReference>
<feature type="domain" description="Type II methyltransferase M.TaqI-like" evidence="8">
    <location>
        <begin position="489"/>
        <end position="655"/>
    </location>
</feature>
<accession>A0ABW3BQH7</accession>
<sequence length="1064" mass="123368">MAFFQNSVLYKHLKGQDEKTVKVAYQKFVAYFHNPAIQQNIRDAKEEQFQEGFLRELFVDILGYTLNPQPEFNLTTELKNEKGAKKADGAILHNGKALGVIELKGTDTKDLDKINVQAFNYKNNQTGCVYVITSNFEKLRFFIHHSVEHLEFNLFTLSETEFQLLWLCLSVENLLNGVPLKVKEESLHEEEKITKQLYKDYAAFRNDLWQNMVKNNAVADKLVLFKKTQKLLDRFLFILFAEDSGLLPPNSISRILKRWEVLKAEDAYKPLYDIFKQYFGYIDTGRKGQKTVDDIFAYNGGLFLPDALLDTILLDDEILHSHVLKLTKYDFQSEVDVNILGHIFENSLNEIESITAQLEGQEIDKSKTKRKKDGVFYTPKYITKYIVDNTVGKLCDEKKEALGIVDEEYAKGRKNRKKDIVKGLDVNLQAYRNWLLNITICDPACGSGAFLNQALEFLMEEHTYIDELESQLLGHAFEFPGVENHILEKNIFGVDINEESVDIAKLSLWLRTAQRGRKLTSLNNNLKCGNSLIDDPIVAGEKAFNWQKEFPAVFEKGGFDVVIGNPPYLRIQGLKDAYPELVFYYENHFKAATGNYDIYTLFLEKAYKLLNKIGIVTFILPHKFLIADFGKGIRGFLLERNAIEELVHFGSQLVFQDATTYTCIISLSYKHKSSFGYKQIEPVQLFNHIPFNEIQLNDLSDDQWILTDKGIGKVLSRISKQPKQLKDVFDRFAQGIITGKDAVFCVTGRFKGIYLEVELETGEKYTIEKAVLKPHLRGEDISKYRKLVNNEWLIFPYKLDSGKAELFDPNEMLENFPKAMEYLKKFENQLREREKGKFDNDYWYQYSRNQAISVLEQPKIITPEVCFGGSMTLDLTNFYHNSKCHTLLLNIDSGYKLKSILPFLNSKLFWFYLSNTGNVLRGGYIGVKRRVLELFPIPYAKSVDQNLMRNFTDEILKSVSHLQDVESNFINLLRAKFEIEKLTTKLKNWHELEFKDFLKELKKVKVQLSLSEESEWMQYFNEQKQKALELKSEINKIDSEIDQMVYKLYGLTDEEVKIIETSIY</sequence>
<dbReference type="PANTHER" id="PTHR33841">
    <property type="entry name" value="DNA METHYLTRANSFERASE YEEA-RELATED"/>
    <property type="match status" value="1"/>
</dbReference>
<comment type="caution">
    <text evidence="10">The sequence shown here is derived from an EMBL/GenBank/DDBJ whole genome shotgun (WGS) entry which is preliminary data.</text>
</comment>
<dbReference type="GO" id="GO:0032259">
    <property type="term" value="P:methylation"/>
    <property type="evidence" value="ECO:0007669"/>
    <property type="project" value="UniProtKB-KW"/>
</dbReference>
<proteinExistence type="predicted"/>
<evidence type="ECO:0000256" key="3">
    <source>
        <dbReference type="ARBA" id="ARBA00022679"/>
    </source>
</evidence>
<evidence type="ECO:0000256" key="2">
    <source>
        <dbReference type="ARBA" id="ARBA00022603"/>
    </source>
</evidence>
<reference evidence="11" key="1">
    <citation type="journal article" date="2019" name="Int. J. Syst. Evol. Microbiol.">
        <title>The Global Catalogue of Microorganisms (GCM) 10K type strain sequencing project: providing services to taxonomists for standard genome sequencing and annotation.</title>
        <authorList>
            <consortium name="The Broad Institute Genomics Platform"/>
            <consortium name="The Broad Institute Genome Sequencing Center for Infectious Disease"/>
            <person name="Wu L."/>
            <person name="Ma J."/>
        </authorList>
    </citation>
    <scope>NUCLEOTIDE SEQUENCE [LARGE SCALE GENOMIC DNA]</scope>
    <source>
        <strain evidence="11">CCUG 60529</strain>
    </source>
</reference>
<dbReference type="EC" id="2.1.1.72" evidence="1"/>
<dbReference type="Proteomes" id="UP001597011">
    <property type="component" value="Unassembled WGS sequence"/>
</dbReference>
<keyword evidence="4" id="KW-0949">S-adenosyl-L-methionine</keyword>
<name>A0ABW3BQH7_9FLAO</name>